<keyword evidence="6" id="KW-0028">Amino-acid biosynthesis</keyword>
<evidence type="ECO:0000256" key="9">
    <source>
        <dbReference type="ARBA" id="ARBA00023102"/>
    </source>
</evidence>
<dbReference type="PROSITE" id="PS00599">
    <property type="entry name" value="AA_TRANSFER_CLASS_2"/>
    <property type="match status" value="1"/>
</dbReference>
<comment type="catalytic activity">
    <reaction evidence="10">
        <text>L-histidinol phosphate + 2-oxoglutarate = 3-(imidazol-4-yl)-2-oxopropyl phosphate + L-glutamate</text>
        <dbReference type="Rhea" id="RHEA:23744"/>
        <dbReference type="ChEBI" id="CHEBI:16810"/>
        <dbReference type="ChEBI" id="CHEBI:29985"/>
        <dbReference type="ChEBI" id="CHEBI:57766"/>
        <dbReference type="ChEBI" id="CHEBI:57980"/>
        <dbReference type="EC" id="2.6.1.9"/>
    </reaction>
</comment>
<gene>
    <name evidence="13" type="ORF">HNR45_000749</name>
</gene>
<protein>
    <recommendedName>
        <fullName evidence="4">histidinol-phosphate transaminase</fullName>
        <ecNumber evidence="4">2.6.1.9</ecNumber>
    </recommendedName>
</protein>
<dbReference type="GeneID" id="93486027"/>
<comment type="caution">
    <text evidence="13">The sequence shown here is derived from an EMBL/GenBank/DDBJ whole genome shotgun (WGS) entry which is preliminary data.</text>
</comment>
<comment type="pathway">
    <text evidence="2">Amino-acid biosynthesis; L-histidine biosynthesis; L-histidine from 5-phospho-alpha-D-ribose 1-diphosphate: step 7/9.</text>
</comment>
<evidence type="ECO:0000256" key="4">
    <source>
        <dbReference type="ARBA" id="ARBA00012748"/>
    </source>
</evidence>
<dbReference type="InterPro" id="IPR001917">
    <property type="entry name" value="Aminotrans_II_pyridoxalP_BS"/>
</dbReference>
<dbReference type="SUPFAM" id="SSF53383">
    <property type="entry name" value="PLP-dependent transferases"/>
    <property type="match status" value="1"/>
</dbReference>
<evidence type="ECO:0000256" key="11">
    <source>
        <dbReference type="RuleBase" id="RU003693"/>
    </source>
</evidence>
<name>A0A841R1Q7_9FIRM</name>
<dbReference type="OrthoDB" id="9813612at2"/>
<dbReference type="InterPro" id="IPR015422">
    <property type="entry name" value="PyrdxlP-dep_Trfase_small"/>
</dbReference>
<dbReference type="InterPro" id="IPR015424">
    <property type="entry name" value="PyrdxlP-dep_Trfase"/>
</dbReference>
<organism evidence="13 14">
    <name type="scientific">Negativicoccus succinicivorans</name>
    <dbReference type="NCBI Taxonomy" id="620903"/>
    <lineage>
        <taxon>Bacteria</taxon>
        <taxon>Bacillati</taxon>
        <taxon>Bacillota</taxon>
        <taxon>Negativicutes</taxon>
        <taxon>Veillonellales</taxon>
        <taxon>Veillonellaceae</taxon>
        <taxon>Negativicoccus</taxon>
    </lineage>
</organism>
<comment type="cofactor">
    <cofactor evidence="1 11">
        <name>pyridoxal 5'-phosphate</name>
        <dbReference type="ChEBI" id="CHEBI:597326"/>
    </cofactor>
</comment>
<dbReference type="EC" id="2.6.1.9" evidence="4"/>
<dbReference type="RefSeq" id="WP_159822663.1">
    <property type="nucleotide sequence ID" value="NZ_CABWNB010000002.1"/>
</dbReference>
<evidence type="ECO:0000256" key="6">
    <source>
        <dbReference type="ARBA" id="ARBA00022605"/>
    </source>
</evidence>
<dbReference type="Gene3D" id="3.40.640.10">
    <property type="entry name" value="Type I PLP-dependent aspartate aminotransferase-like (Major domain)"/>
    <property type="match status" value="1"/>
</dbReference>
<evidence type="ECO:0000313" key="14">
    <source>
        <dbReference type="Proteomes" id="UP000591941"/>
    </source>
</evidence>
<evidence type="ECO:0000256" key="3">
    <source>
        <dbReference type="ARBA" id="ARBA00007970"/>
    </source>
</evidence>
<accession>A0A841R1Q7</accession>
<dbReference type="GO" id="GO:0000105">
    <property type="term" value="P:L-histidine biosynthetic process"/>
    <property type="evidence" value="ECO:0007669"/>
    <property type="project" value="UniProtKB-KW"/>
</dbReference>
<evidence type="ECO:0000256" key="5">
    <source>
        <dbReference type="ARBA" id="ARBA00022576"/>
    </source>
</evidence>
<dbReference type="InterPro" id="IPR004839">
    <property type="entry name" value="Aminotransferase_I/II_large"/>
</dbReference>
<dbReference type="AlphaFoldDB" id="A0A841R1Q7"/>
<dbReference type="Pfam" id="PF00155">
    <property type="entry name" value="Aminotran_1_2"/>
    <property type="match status" value="1"/>
</dbReference>
<keyword evidence="7 13" id="KW-0808">Transferase</keyword>
<evidence type="ECO:0000256" key="8">
    <source>
        <dbReference type="ARBA" id="ARBA00022898"/>
    </source>
</evidence>
<sequence>MKYRIRHSLADYKVQSYVHGDTITDDAIDCSLGINPFGYTPQLTEELYRETFSGISPYPSYPYRELRAAICEYLAPAAKIAPEQLAIHTGSMGMLIDLNRLFIDEGTHVLVGEPTFSSATTDMRAMGAQLTVVALREEEQFRFSVARFIEALRPEHTLVYLDNPNNPTGQMIPLADIEQLAQKAAAQDTMVIVDEAYGDFMPLENSAVALVNKYPNVIVVKTLSKGFGLAGLRTGYAVLPQAFMPIMQKLPAEMVVTETAARLTPIALRDREHITRSKTQIAANKARVLEALSVLQASVTGDTVPIVLLYTERDLNLFDVMLRHGIITERGEDFDGIGKRHIRLRVPRDLTELLPRLAAVEKEVEGAPCSSR</sequence>
<dbReference type="CDD" id="cd00609">
    <property type="entry name" value="AAT_like"/>
    <property type="match status" value="1"/>
</dbReference>
<evidence type="ECO:0000256" key="7">
    <source>
        <dbReference type="ARBA" id="ARBA00022679"/>
    </source>
</evidence>
<dbReference type="EMBL" id="JACHHI010000003">
    <property type="protein sequence ID" value="MBB6477716.1"/>
    <property type="molecule type" value="Genomic_DNA"/>
</dbReference>
<dbReference type="PANTHER" id="PTHR43643:SF6">
    <property type="entry name" value="HISTIDINOL-PHOSPHATE AMINOTRANSFERASE"/>
    <property type="match status" value="1"/>
</dbReference>
<dbReference type="GO" id="GO:0004400">
    <property type="term" value="F:histidinol-phosphate transaminase activity"/>
    <property type="evidence" value="ECO:0007669"/>
    <property type="project" value="UniProtKB-EC"/>
</dbReference>
<evidence type="ECO:0000259" key="12">
    <source>
        <dbReference type="Pfam" id="PF00155"/>
    </source>
</evidence>
<feature type="domain" description="Aminotransferase class I/classII large" evidence="12">
    <location>
        <begin position="33"/>
        <end position="346"/>
    </location>
</feature>
<keyword evidence="9" id="KW-0368">Histidine biosynthesis</keyword>
<proteinExistence type="inferred from homology"/>
<evidence type="ECO:0000313" key="13">
    <source>
        <dbReference type="EMBL" id="MBB6477716.1"/>
    </source>
</evidence>
<comment type="similarity">
    <text evidence="3">Belongs to the class-II pyridoxal-phosphate-dependent aminotransferase family. Histidinol-phosphate aminotransferase subfamily.</text>
</comment>
<dbReference type="InterPro" id="IPR050106">
    <property type="entry name" value="HistidinolP_aminotransfase"/>
</dbReference>
<evidence type="ECO:0000256" key="2">
    <source>
        <dbReference type="ARBA" id="ARBA00005011"/>
    </source>
</evidence>
<keyword evidence="5 13" id="KW-0032">Aminotransferase</keyword>
<dbReference type="Proteomes" id="UP000591941">
    <property type="component" value="Unassembled WGS sequence"/>
</dbReference>
<keyword evidence="8 11" id="KW-0663">Pyridoxal phosphate</keyword>
<dbReference type="PANTHER" id="PTHR43643">
    <property type="entry name" value="HISTIDINOL-PHOSPHATE AMINOTRANSFERASE 2"/>
    <property type="match status" value="1"/>
</dbReference>
<dbReference type="InterPro" id="IPR015421">
    <property type="entry name" value="PyrdxlP-dep_Trfase_major"/>
</dbReference>
<dbReference type="GO" id="GO:0030170">
    <property type="term" value="F:pyridoxal phosphate binding"/>
    <property type="evidence" value="ECO:0007669"/>
    <property type="project" value="InterPro"/>
</dbReference>
<dbReference type="Gene3D" id="3.90.1150.10">
    <property type="entry name" value="Aspartate Aminotransferase, domain 1"/>
    <property type="match status" value="1"/>
</dbReference>
<evidence type="ECO:0000256" key="10">
    <source>
        <dbReference type="ARBA" id="ARBA00047481"/>
    </source>
</evidence>
<keyword evidence="14" id="KW-1185">Reference proteome</keyword>
<evidence type="ECO:0000256" key="1">
    <source>
        <dbReference type="ARBA" id="ARBA00001933"/>
    </source>
</evidence>
<reference evidence="13 14" key="1">
    <citation type="submission" date="2020-08" db="EMBL/GenBank/DDBJ databases">
        <title>Genomic Encyclopedia of Type Strains, Phase IV (KMG-IV): sequencing the most valuable type-strain genomes for metagenomic binning, comparative biology and taxonomic classification.</title>
        <authorList>
            <person name="Goeker M."/>
        </authorList>
    </citation>
    <scope>NUCLEOTIDE SEQUENCE [LARGE SCALE GENOMIC DNA]</scope>
    <source>
        <strain evidence="13 14">DSM 21255</strain>
    </source>
</reference>